<dbReference type="AlphaFoldDB" id="A0A0L0SRF9"/>
<dbReference type="Gene3D" id="3.40.50.300">
    <property type="entry name" value="P-loop containing nucleotide triphosphate hydrolases"/>
    <property type="match status" value="1"/>
</dbReference>
<name>A0A0L0SRF9_ALLM3</name>
<dbReference type="CDD" id="cd00257">
    <property type="entry name" value="beta-trefoil_FSCN-like"/>
    <property type="match status" value="1"/>
</dbReference>
<feature type="region of interest" description="Disordered" evidence="1">
    <location>
        <begin position="299"/>
        <end position="319"/>
    </location>
</feature>
<keyword evidence="3" id="KW-1185">Reference proteome</keyword>
<evidence type="ECO:0000256" key="1">
    <source>
        <dbReference type="SAM" id="MobiDB-lite"/>
    </source>
</evidence>
<sequence length="755" mass="83131">MTRIDASTAARLVVIGPLHAGKTTLIKLFADLSPTFVPIEPLAVGNGIAETTGQAALHRVPVDPADFQYGLACGSTMPVRSLDDWIAAMRNNAAATNQDPLESLYDLFDGCGRPFTLMPMPQDATAEASSKRLVLEMIDTPGINNATRSADPIHERNLTEILAKMRDVGGVSAIVLVVRYATPLSRNYLDSTFANYLSRLTVHCKNLIVVHSHYFPQLALERGLPYLDLSDRIAAFNDWLRQTAFGHDVTATHLAMNNKHVPRSESYPAQEAFLFQQADAFLQTVMRYVDAEPDTEIGQANHSVEDDLPPELRQHSKPTRRRTVSTELLCLSSRLPLSPVHVSLKTHDGWYLSAINKNNFFQCRNLKKQYDIACGVFNMTWERWQFRPVDGGRWTVRSRTRNTFLTARATDGYLDQVAPVIKDEQRFRILIVSDAPGQIALMTSTGAFATGDVPTNDRMWVGAKAMTEYSVHARFEVLQDAMPLMWFPFIGGTVHVRHGSSGLIVQMSLQETVIARPAAITAPHDVMAQWVLWPHPQVSGAFLIVSRADNAWIAALPELALAPVAEDAAPIWVVLVDVPGPDLCQWYPEGLSPSTIELLSQYLAQYGKSCPNLTLLSTDYNPHVVFMSGDKYLDVSKRLDKITADLNRPDLPIVALPVATTMPLAGRAARIAFYYQQRVALVDLLSKYSRDAAPTAELARIEMGQNVKMWLSSVLVGVETIRKGLAATKTLLADAACAHAQAGAAAQQQGADQAV</sequence>
<dbReference type="OrthoDB" id="10419357at2759"/>
<dbReference type="SUPFAM" id="SSF50405">
    <property type="entry name" value="Actin-crosslinking proteins"/>
    <property type="match status" value="1"/>
</dbReference>
<protein>
    <submittedName>
        <fullName evidence="2">Uncharacterized protein</fullName>
    </submittedName>
</protein>
<dbReference type="Proteomes" id="UP000054350">
    <property type="component" value="Unassembled WGS sequence"/>
</dbReference>
<dbReference type="EMBL" id="GG745346">
    <property type="protein sequence ID" value="KNE64944.1"/>
    <property type="molecule type" value="Genomic_DNA"/>
</dbReference>
<dbReference type="VEuPathDB" id="FungiDB:AMAG_10609"/>
<gene>
    <name evidence="2" type="ORF">AMAG_10609</name>
</gene>
<proteinExistence type="predicted"/>
<dbReference type="SUPFAM" id="SSF52540">
    <property type="entry name" value="P-loop containing nucleoside triphosphate hydrolases"/>
    <property type="match status" value="1"/>
</dbReference>
<evidence type="ECO:0000313" key="2">
    <source>
        <dbReference type="EMBL" id="KNE64944.1"/>
    </source>
</evidence>
<dbReference type="InterPro" id="IPR008999">
    <property type="entry name" value="Actin-crosslinking"/>
</dbReference>
<reference evidence="3" key="2">
    <citation type="submission" date="2009-11" db="EMBL/GenBank/DDBJ databases">
        <title>The Genome Sequence of Allomyces macrogynus strain ATCC 38327.</title>
        <authorList>
            <consortium name="The Broad Institute Genome Sequencing Platform"/>
            <person name="Russ C."/>
            <person name="Cuomo C."/>
            <person name="Shea T."/>
            <person name="Young S.K."/>
            <person name="Zeng Q."/>
            <person name="Koehrsen M."/>
            <person name="Haas B."/>
            <person name="Borodovsky M."/>
            <person name="Guigo R."/>
            <person name="Alvarado L."/>
            <person name="Berlin A."/>
            <person name="Borenstein D."/>
            <person name="Chen Z."/>
            <person name="Engels R."/>
            <person name="Freedman E."/>
            <person name="Gellesch M."/>
            <person name="Goldberg J."/>
            <person name="Griggs A."/>
            <person name="Gujja S."/>
            <person name="Heiman D."/>
            <person name="Hepburn T."/>
            <person name="Howarth C."/>
            <person name="Jen D."/>
            <person name="Larson L."/>
            <person name="Lewis B."/>
            <person name="Mehta T."/>
            <person name="Park D."/>
            <person name="Pearson M."/>
            <person name="Roberts A."/>
            <person name="Saif S."/>
            <person name="Shenoy N."/>
            <person name="Sisk P."/>
            <person name="Stolte C."/>
            <person name="Sykes S."/>
            <person name="Walk T."/>
            <person name="White J."/>
            <person name="Yandava C."/>
            <person name="Burger G."/>
            <person name="Gray M.W."/>
            <person name="Holland P.W.H."/>
            <person name="King N."/>
            <person name="Lang F.B.F."/>
            <person name="Roger A.J."/>
            <person name="Ruiz-Trillo I."/>
            <person name="Lander E."/>
            <person name="Nusbaum C."/>
        </authorList>
    </citation>
    <scope>NUCLEOTIDE SEQUENCE [LARGE SCALE GENOMIC DNA]</scope>
    <source>
        <strain evidence="3">ATCC 38327</strain>
    </source>
</reference>
<evidence type="ECO:0000313" key="3">
    <source>
        <dbReference type="Proteomes" id="UP000054350"/>
    </source>
</evidence>
<organism evidence="2 3">
    <name type="scientific">Allomyces macrogynus (strain ATCC 38327)</name>
    <name type="common">Allomyces javanicus var. macrogynus</name>
    <dbReference type="NCBI Taxonomy" id="578462"/>
    <lineage>
        <taxon>Eukaryota</taxon>
        <taxon>Fungi</taxon>
        <taxon>Fungi incertae sedis</taxon>
        <taxon>Blastocladiomycota</taxon>
        <taxon>Blastocladiomycetes</taxon>
        <taxon>Blastocladiales</taxon>
        <taxon>Blastocladiaceae</taxon>
        <taxon>Allomyces</taxon>
    </lineage>
</organism>
<dbReference type="InterPro" id="IPR027417">
    <property type="entry name" value="P-loop_NTPase"/>
</dbReference>
<reference evidence="2 3" key="1">
    <citation type="submission" date="2009-11" db="EMBL/GenBank/DDBJ databases">
        <title>Annotation of Allomyces macrogynus ATCC 38327.</title>
        <authorList>
            <consortium name="The Broad Institute Genome Sequencing Platform"/>
            <person name="Russ C."/>
            <person name="Cuomo C."/>
            <person name="Burger G."/>
            <person name="Gray M.W."/>
            <person name="Holland P.W.H."/>
            <person name="King N."/>
            <person name="Lang F.B.F."/>
            <person name="Roger A.J."/>
            <person name="Ruiz-Trillo I."/>
            <person name="Young S.K."/>
            <person name="Zeng Q."/>
            <person name="Gargeya S."/>
            <person name="Fitzgerald M."/>
            <person name="Haas B."/>
            <person name="Abouelleil A."/>
            <person name="Alvarado L."/>
            <person name="Arachchi H.M."/>
            <person name="Berlin A."/>
            <person name="Chapman S.B."/>
            <person name="Gearin G."/>
            <person name="Goldberg J."/>
            <person name="Griggs A."/>
            <person name="Gujja S."/>
            <person name="Hansen M."/>
            <person name="Heiman D."/>
            <person name="Howarth C."/>
            <person name="Larimer J."/>
            <person name="Lui A."/>
            <person name="MacDonald P.J.P."/>
            <person name="McCowen C."/>
            <person name="Montmayeur A."/>
            <person name="Murphy C."/>
            <person name="Neiman D."/>
            <person name="Pearson M."/>
            <person name="Priest M."/>
            <person name="Roberts A."/>
            <person name="Saif S."/>
            <person name="Shea T."/>
            <person name="Sisk P."/>
            <person name="Stolte C."/>
            <person name="Sykes S."/>
            <person name="Wortman J."/>
            <person name="Nusbaum C."/>
            <person name="Birren B."/>
        </authorList>
    </citation>
    <scope>NUCLEOTIDE SEQUENCE [LARGE SCALE GENOMIC DNA]</scope>
    <source>
        <strain evidence="2 3">ATCC 38327</strain>
    </source>
</reference>
<accession>A0A0L0SRF9</accession>
<dbReference type="Gene3D" id="2.80.10.50">
    <property type="match status" value="1"/>
</dbReference>